<dbReference type="PROSITE" id="PS51832">
    <property type="entry name" value="HD_GYP"/>
    <property type="match status" value="1"/>
</dbReference>
<evidence type="ECO:0000259" key="1">
    <source>
        <dbReference type="PROSITE" id="PS51832"/>
    </source>
</evidence>
<dbReference type="InterPro" id="IPR037522">
    <property type="entry name" value="HD_GYP_dom"/>
</dbReference>
<dbReference type="SUPFAM" id="SSF52172">
    <property type="entry name" value="CheY-like"/>
    <property type="match status" value="1"/>
</dbReference>
<dbReference type="InterPro" id="IPR006675">
    <property type="entry name" value="HDIG_dom"/>
</dbReference>
<dbReference type="Gene3D" id="3.40.50.2300">
    <property type="match status" value="1"/>
</dbReference>
<dbReference type="NCBIfam" id="TIGR00277">
    <property type="entry name" value="HDIG"/>
    <property type="match status" value="1"/>
</dbReference>
<dbReference type="Gene3D" id="1.10.3210.10">
    <property type="entry name" value="Hypothetical protein af1432"/>
    <property type="match status" value="1"/>
</dbReference>
<dbReference type="InterPro" id="IPR003607">
    <property type="entry name" value="HD/PDEase_dom"/>
</dbReference>
<name>A0A6J4KCS0_9BACT</name>
<dbReference type="PANTHER" id="PTHR45228">
    <property type="entry name" value="CYCLIC DI-GMP PHOSPHODIESTERASE TM_0186-RELATED"/>
    <property type="match status" value="1"/>
</dbReference>
<dbReference type="Pfam" id="PF13487">
    <property type="entry name" value="HD_5"/>
    <property type="match status" value="1"/>
</dbReference>
<dbReference type="SUPFAM" id="SSF109604">
    <property type="entry name" value="HD-domain/PDEase-like"/>
    <property type="match status" value="1"/>
</dbReference>
<dbReference type="SMART" id="SM00471">
    <property type="entry name" value="HDc"/>
    <property type="match status" value="1"/>
</dbReference>
<gene>
    <name evidence="2" type="ORF">AVDCRST_MAG68-503</name>
</gene>
<dbReference type="InterPro" id="IPR052020">
    <property type="entry name" value="Cyclic_di-GMP/3'3'-cGAMP_PDE"/>
</dbReference>
<sequence>MMLNGRIMIVSDRPHVVAELEPIVRAASHLALTVPDAREALRSLEQGLVPDLIISDLGSDAANDRAEYLSRFHHINRAGAHLVILDAGVQPPPSASETPEVPLRRPFREDEVQWAIESAVGRIAQEVVALRGQMCREMEEMRHGLRELRRDVVTALAGTIAARDPYMHGHSVRVAALACRVAEAMGVAPADVELLEFASLLHEIGKVVVPLDLLHKTEPLTPGELEQIRAHAVAGARVVEGVGTLRGAARVIEHHTLRYDELHHSLDPASTEFLLAGILHAADAYDAMTSARAYRGAMDRGYCTRTLEAGSGTRFHPAVSEMLLRITA</sequence>
<organism evidence="2">
    <name type="scientific">uncultured Gemmatimonadota bacterium</name>
    <dbReference type="NCBI Taxonomy" id="203437"/>
    <lineage>
        <taxon>Bacteria</taxon>
        <taxon>Pseudomonadati</taxon>
        <taxon>Gemmatimonadota</taxon>
        <taxon>environmental samples</taxon>
    </lineage>
</organism>
<accession>A0A6J4KCS0</accession>
<proteinExistence type="predicted"/>
<dbReference type="CDD" id="cd00077">
    <property type="entry name" value="HDc"/>
    <property type="match status" value="1"/>
</dbReference>
<dbReference type="EMBL" id="CADCTW010000030">
    <property type="protein sequence ID" value="CAA9301711.1"/>
    <property type="molecule type" value="Genomic_DNA"/>
</dbReference>
<protein>
    <recommendedName>
        <fullName evidence="1">HD-GYP domain-containing protein</fullName>
    </recommendedName>
</protein>
<feature type="domain" description="HD-GYP" evidence="1">
    <location>
        <begin position="145"/>
        <end position="328"/>
    </location>
</feature>
<dbReference type="AlphaFoldDB" id="A0A6J4KCS0"/>
<evidence type="ECO:0000313" key="2">
    <source>
        <dbReference type="EMBL" id="CAA9301711.1"/>
    </source>
</evidence>
<reference evidence="2" key="1">
    <citation type="submission" date="2020-02" db="EMBL/GenBank/DDBJ databases">
        <authorList>
            <person name="Meier V. D."/>
        </authorList>
    </citation>
    <scope>NUCLEOTIDE SEQUENCE</scope>
    <source>
        <strain evidence="2">AVDCRST_MAG68</strain>
    </source>
</reference>
<dbReference type="InterPro" id="IPR011006">
    <property type="entry name" value="CheY-like_superfamily"/>
</dbReference>